<dbReference type="EMBL" id="MT732475">
    <property type="protein sequence ID" value="QQV91583.1"/>
    <property type="molecule type" value="Genomic_DNA"/>
</dbReference>
<name>A0A8E5EA61_9CAUD</name>
<keyword evidence="1" id="KW-1245">Viral tail assembly</keyword>
<keyword evidence="1" id="KW-1188">Viral release from host cell</keyword>
<accession>A0A8E5EA61</accession>
<proteinExistence type="predicted"/>
<dbReference type="Proteomes" id="UP000693777">
    <property type="component" value="Segment"/>
</dbReference>
<organism evidence="5 6">
    <name type="scientific">Winogradskyella phage Peternella_1</name>
    <dbReference type="NCBI Taxonomy" id="2745699"/>
    <lineage>
        <taxon>Viruses</taxon>
        <taxon>Duplodnaviria</taxon>
        <taxon>Heunggongvirae</taxon>
        <taxon>Uroviricota</taxon>
        <taxon>Caudoviricetes</taxon>
        <taxon>Winoviridae</taxon>
        <taxon>Peternellavirus</taxon>
        <taxon>Peternellavirus peternella</taxon>
    </lineage>
</organism>
<dbReference type="GO" id="GO:0098003">
    <property type="term" value="P:viral tail assembly"/>
    <property type="evidence" value="ECO:0007669"/>
    <property type="project" value="UniProtKB-KW"/>
</dbReference>
<feature type="compositionally biased region" description="Gly residues" evidence="3">
    <location>
        <begin position="605"/>
        <end position="617"/>
    </location>
</feature>
<dbReference type="Pfam" id="PF10145">
    <property type="entry name" value="PhageMin_Tail"/>
    <property type="match status" value="1"/>
</dbReference>
<evidence type="ECO:0000313" key="6">
    <source>
        <dbReference type="Proteomes" id="UP000693777"/>
    </source>
</evidence>
<gene>
    <name evidence="5" type="ORF">Peternella1_47</name>
</gene>
<feature type="region of interest" description="Disordered" evidence="3">
    <location>
        <begin position="580"/>
        <end position="618"/>
    </location>
</feature>
<feature type="coiled-coil region" evidence="2">
    <location>
        <begin position="93"/>
        <end position="127"/>
    </location>
</feature>
<keyword evidence="6" id="KW-1185">Reference proteome</keyword>
<feature type="domain" description="Phage tail tape measure protein" evidence="4">
    <location>
        <begin position="174"/>
        <end position="341"/>
    </location>
</feature>
<evidence type="ECO:0000256" key="3">
    <source>
        <dbReference type="SAM" id="MobiDB-lite"/>
    </source>
</evidence>
<sequence length="669" mass="71261">MATNTKTSWILELIDKVTAPMKSVDKNAKSFDATIKTVTSSLDGMDDTAKAAANQAIKSFNDLGSEIAQEQKKVDGLKKHLDSLGDSIDPLLKAQIDFDIKQAETKVRRYKEQLVEVQHELEEIETGPEPAKLKANWGAAVVIANQTVELVNKAISGLAFTTTIEDLRTNVQRMSGESGDALDDLTARAYKLGAVFKEAPDEIAKAANAMTKQIGGSYAENFALIEAGFEKGANINGDFIDQLKEYPTFINQLGLSQSQAIALMAKAGSDGIFSDKAIDSIKEADLSLREIGQPQIDALKGIGLAAEDLAGKTSFEAVQMISKSMEGATTQAKQLVLADIFKGAGEDAGLAWIEGLGSIDLDINNIPSIEQANAGIKGWLADLQTSFSNTFGSIASSVVELSPVVTGIASVIPIVSQLTKVTWLQTAATKVSTAAQWLWNAALTANPIGLVIVGVAALVGAIVWLTTSVEGWGEAWTHTWNGAKLLFEAWVTGVKASFNLMINGLMMGINKIKLGWYEFKQSMGIGDSAENQKMIDGINADTEARKQSIIDGYKKAADLALEATSEFVRAPAYLKLKEDEETDTQKIEGNTTPGLIAPTLDGNINNGGGSSKTGGLQGSAKGMVKSVNMTLNITNNFSIADAAANKIDKIADMVTGKINDRLRDAMLSV</sequence>
<evidence type="ECO:0000259" key="4">
    <source>
        <dbReference type="Pfam" id="PF10145"/>
    </source>
</evidence>
<reference evidence="5" key="1">
    <citation type="submission" date="2020-07" db="EMBL/GenBank/DDBJ databases">
        <title>Highly diverse flavobacterial phages as mortality factor during North Sea spring blooms.</title>
        <authorList>
            <person name="Bartlau N."/>
            <person name="Wichels A."/>
            <person name="Krohne G."/>
            <person name="Adriaenssens E.M."/>
            <person name="Heins A."/>
            <person name="Fuchs B.M."/>
            <person name="Amann R."/>
            <person name="Moraru C."/>
        </authorList>
    </citation>
    <scope>NUCLEOTIDE SEQUENCE</scope>
</reference>
<keyword evidence="2" id="KW-0175">Coiled coil</keyword>
<protein>
    <submittedName>
        <fullName evidence="5">Tail tape measure protein</fullName>
    </submittedName>
</protein>
<evidence type="ECO:0000256" key="2">
    <source>
        <dbReference type="SAM" id="Coils"/>
    </source>
</evidence>
<evidence type="ECO:0000256" key="1">
    <source>
        <dbReference type="ARBA" id="ARBA00022465"/>
    </source>
</evidence>
<dbReference type="InterPro" id="IPR010090">
    <property type="entry name" value="Phage_tape_meas"/>
</dbReference>
<evidence type="ECO:0000313" key="5">
    <source>
        <dbReference type="EMBL" id="QQV91583.1"/>
    </source>
</evidence>